<accession>A0A1C3NUF5</accession>
<sequence length="158" mass="16489">MNADTPQLATNRAGVAHLNSVHGVALVPEHRRTGRDLLPLAALNSVTMLAAETVGRAYGGGMLKLEPREAARLLLPTPELVERLRPQLSAARHGVVRALAAGRLTDAVAGVDEVLLAGGIGLDTAVIGEVMTARHALWSRRHARAGRADPGRADGGPT</sequence>
<feature type="domain" description="Type II methyltransferase M.Eco57I C-terminal" evidence="1">
    <location>
        <begin position="1"/>
        <end position="116"/>
    </location>
</feature>
<dbReference type="Pfam" id="PF22837">
    <property type="entry name" value="M_Eco57I_C"/>
    <property type="match status" value="1"/>
</dbReference>
<proteinExistence type="predicted"/>
<name>A0A1C3NUF5_9ACTN</name>
<dbReference type="AlphaFoldDB" id="A0A1C3NUF5"/>
<dbReference type="EMBL" id="FLUV01000350">
    <property type="protein sequence ID" value="SBW18927.1"/>
    <property type="molecule type" value="Genomic_DNA"/>
</dbReference>
<evidence type="ECO:0000259" key="1">
    <source>
        <dbReference type="Pfam" id="PF22837"/>
    </source>
</evidence>
<dbReference type="Proteomes" id="UP000199013">
    <property type="component" value="Unassembled WGS sequence"/>
</dbReference>
<reference evidence="3" key="1">
    <citation type="submission" date="2016-02" db="EMBL/GenBank/DDBJ databases">
        <authorList>
            <person name="Wibberg D."/>
        </authorList>
    </citation>
    <scope>NUCLEOTIDE SEQUENCE [LARGE SCALE GENOMIC DNA]</scope>
</reference>
<gene>
    <name evidence="2" type="ORF">FDG2_0885</name>
</gene>
<dbReference type="InterPro" id="IPR054520">
    <property type="entry name" value="M_Eco57I_C"/>
</dbReference>
<evidence type="ECO:0000313" key="3">
    <source>
        <dbReference type="Proteomes" id="UP000199013"/>
    </source>
</evidence>
<organism evidence="2 3">
    <name type="scientific">Candidatus Protofrankia californiensis</name>
    <dbReference type="NCBI Taxonomy" id="1839754"/>
    <lineage>
        <taxon>Bacteria</taxon>
        <taxon>Bacillati</taxon>
        <taxon>Actinomycetota</taxon>
        <taxon>Actinomycetes</taxon>
        <taxon>Frankiales</taxon>
        <taxon>Frankiaceae</taxon>
        <taxon>Protofrankia</taxon>
    </lineage>
</organism>
<keyword evidence="3" id="KW-1185">Reference proteome</keyword>
<protein>
    <recommendedName>
        <fullName evidence="1">Type II methyltransferase M.Eco57I C-terminal domain-containing protein</fullName>
    </recommendedName>
</protein>
<evidence type="ECO:0000313" key="2">
    <source>
        <dbReference type="EMBL" id="SBW18927.1"/>
    </source>
</evidence>